<accession>A0A2K2DC10</accession>
<dbReference type="Proteomes" id="UP000008810">
    <property type="component" value="Chromosome 2"/>
</dbReference>
<organism evidence="1">
    <name type="scientific">Brachypodium distachyon</name>
    <name type="common">Purple false brome</name>
    <name type="synonym">Trachynia distachya</name>
    <dbReference type="NCBI Taxonomy" id="15368"/>
    <lineage>
        <taxon>Eukaryota</taxon>
        <taxon>Viridiplantae</taxon>
        <taxon>Streptophyta</taxon>
        <taxon>Embryophyta</taxon>
        <taxon>Tracheophyta</taxon>
        <taxon>Spermatophyta</taxon>
        <taxon>Magnoliopsida</taxon>
        <taxon>Liliopsida</taxon>
        <taxon>Poales</taxon>
        <taxon>Poaceae</taxon>
        <taxon>BOP clade</taxon>
        <taxon>Pooideae</taxon>
        <taxon>Stipodae</taxon>
        <taxon>Brachypodieae</taxon>
        <taxon>Brachypodium</taxon>
    </lineage>
</organism>
<gene>
    <name evidence="1" type="ORF">BRADI_2g35825v3</name>
</gene>
<dbReference type="AlphaFoldDB" id="A0A2K2DC10"/>
<reference evidence="2" key="3">
    <citation type="submission" date="2018-08" db="UniProtKB">
        <authorList>
            <consortium name="EnsemblPlants"/>
        </authorList>
    </citation>
    <scope>IDENTIFICATION</scope>
    <source>
        <strain evidence="2">cv. Bd21</strain>
    </source>
</reference>
<dbReference type="EMBL" id="CM000881">
    <property type="protein sequence ID" value="PNT71817.1"/>
    <property type="molecule type" value="Genomic_DNA"/>
</dbReference>
<evidence type="ECO:0000313" key="2">
    <source>
        <dbReference type="EnsemblPlants" id="PNT71817"/>
    </source>
</evidence>
<reference evidence="1 2" key="1">
    <citation type="journal article" date="2010" name="Nature">
        <title>Genome sequencing and analysis of the model grass Brachypodium distachyon.</title>
        <authorList>
            <consortium name="International Brachypodium Initiative"/>
        </authorList>
    </citation>
    <scope>NUCLEOTIDE SEQUENCE [LARGE SCALE GENOMIC DNA]</scope>
    <source>
        <strain evidence="1 2">Bd21</strain>
    </source>
</reference>
<evidence type="ECO:0000313" key="3">
    <source>
        <dbReference type="Proteomes" id="UP000008810"/>
    </source>
</evidence>
<evidence type="ECO:0000313" key="1">
    <source>
        <dbReference type="EMBL" id="PNT71817.1"/>
    </source>
</evidence>
<proteinExistence type="predicted"/>
<keyword evidence="3" id="KW-1185">Reference proteome</keyword>
<name>A0A2K2DC10_BRADI</name>
<sequence length="111" mass="12755">MGRRQYNFSSRLVTVFTKIKKRTIGCLPRHTILKLWYRRVGFCLLAIPHCGHYYTAEGDLTGDIAQNYLCSAWIIQENYIDNTTIAQAQQPVVHQGLSRRTPFSVTRAVLP</sequence>
<protein>
    <submittedName>
        <fullName evidence="1 2">Uncharacterized protein</fullName>
    </submittedName>
</protein>
<dbReference type="EnsemblPlants" id="PNT71817">
    <property type="protein sequence ID" value="PNT71817"/>
    <property type="gene ID" value="BRADI_2g35825v3"/>
</dbReference>
<dbReference type="Gramene" id="PNT71817">
    <property type="protein sequence ID" value="PNT71817"/>
    <property type="gene ID" value="BRADI_2g35825v3"/>
</dbReference>
<reference evidence="1" key="2">
    <citation type="submission" date="2017-06" db="EMBL/GenBank/DDBJ databases">
        <title>WGS assembly of Brachypodium distachyon.</title>
        <authorList>
            <consortium name="The International Brachypodium Initiative"/>
            <person name="Lucas S."/>
            <person name="Harmon-Smith M."/>
            <person name="Lail K."/>
            <person name="Tice H."/>
            <person name="Grimwood J."/>
            <person name="Bruce D."/>
            <person name="Barry K."/>
            <person name="Shu S."/>
            <person name="Lindquist E."/>
            <person name="Wang M."/>
            <person name="Pitluck S."/>
            <person name="Vogel J.P."/>
            <person name="Garvin D.F."/>
            <person name="Mockler T.C."/>
            <person name="Schmutz J."/>
            <person name="Rokhsar D."/>
            <person name="Bevan M.W."/>
        </authorList>
    </citation>
    <scope>NUCLEOTIDE SEQUENCE</scope>
    <source>
        <strain evidence="1">Bd21</strain>
    </source>
</reference>
<dbReference type="InParanoid" id="A0A2K2DC10"/>